<evidence type="ECO:0000313" key="2">
    <source>
        <dbReference type="EMBL" id="PDP43031.1"/>
    </source>
</evidence>
<name>A0A1D3UTZ2_TANFO</name>
<dbReference type="OMA" id="QYDYYYV"/>
<dbReference type="GeneID" id="34759489"/>
<dbReference type="EMBL" id="NSLJ01000030">
    <property type="protein sequence ID" value="PDP43031.1"/>
    <property type="molecule type" value="Genomic_DNA"/>
</dbReference>
<dbReference type="Proteomes" id="UP000182057">
    <property type="component" value="Unassembled WGS sequence"/>
</dbReference>
<evidence type="ECO:0000259" key="1">
    <source>
        <dbReference type="Pfam" id="PF13192"/>
    </source>
</evidence>
<dbReference type="CDD" id="cd02947">
    <property type="entry name" value="TRX_family"/>
    <property type="match status" value="1"/>
</dbReference>
<sequence length="86" mass="10031">MKPITLFYLENCPFCKKAEAAIGELQKQDRYKDIEINRIEESVHPEIADKYDYYYVPTFYIDGKKVHEGGIFPDEVKALLEKALEA</sequence>
<organism evidence="3 4">
    <name type="scientific">Tannerella forsythia</name>
    <name type="common">Bacteroides forsythus</name>
    <dbReference type="NCBI Taxonomy" id="28112"/>
    <lineage>
        <taxon>Bacteria</taxon>
        <taxon>Pseudomonadati</taxon>
        <taxon>Bacteroidota</taxon>
        <taxon>Bacteroidia</taxon>
        <taxon>Bacteroidales</taxon>
        <taxon>Tannerellaceae</taxon>
        <taxon>Tannerella</taxon>
    </lineage>
</organism>
<dbReference type="RefSeq" id="WP_014225766.1">
    <property type="nucleotide sequence ID" value="NZ_NSLJ01000030.1"/>
</dbReference>
<dbReference type="Proteomes" id="UP000219259">
    <property type="component" value="Unassembled WGS sequence"/>
</dbReference>
<accession>A0A1D3UTZ2</accession>
<reference evidence="2 5" key="2">
    <citation type="submission" date="2017-09" db="EMBL/GenBank/DDBJ databases">
        <title>Phase variable restriction modification systems are present in the genome sequences of periodontal pathogens Prevotella intermedia, Tannerella forsythia and Porphyromonas gingivalis.</title>
        <authorList>
            <person name="Haigh R.D."/>
            <person name="Crawford L."/>
            <person name="Ralph J."/>
            <person name="Wanford J."/>
            <person name="Vartoukian S.R."/>
            <person name="Hijazib K."/>
            <person name="Wade W."/>
            <person name="Oggioni M.R."/>
        </authorList>
    </citation>
    <scope>NUCLEOTIDE SEQUENCE [LARGE SCALE GENOMIC DNA]</scope>
    <source>
        <strain evidence="2 5">WW11663</strain>
    </source>
</reference>
<dbReference type="EMBL" id="FMMM01000070">
    <property type="protein sequence ID" value="SCQ23689.1"/>
    <property type="molecule type" value="Genomic_DNA"/>
</dbReference>
<proteinExistence type="predicted"/>
<dbReference type="PROSITE" id="PS51354">
    <property type="entry name" value="GLUTAREDOXIN_2"/>
    <property type="match status" value="1"/>
</dbReference>
<dbReference type="AlphaFoldDB" id="A0A1D3UTZ2"/>
<feature type="domain" description="Thioredoxin-like fold" evidence="1">
    <location>
        <begin position="10"/>
        <end position="80"/>
    </location>
</feature>
<dbReference type="Pfam" id="PF13192">
    <property type="entry name" value="Thioredoxin_3"/>
    <property type="match status" value="1"/>
</dbReference>
<reference evidence="3 4" key="1">
    <citation type="submission" date="2016-09" db="EMBL/GenBank/DDBJ databases">
        <authorList>
            <person name="Capua I."/>
            <person name="De Benedictis P."/>
            <person name="Joannis T."/>
            <person name="Lombin L.H."/>
            <person name="Cattoli G."/>
        </authorList>
    </citation>
    <scope>NUCLEOTIDE SEQUENCE [LARGE SCALE GENOMIC DNA]</scope>
    <source>
        <strain evidence="3 4">UB20</strain>
    </source>
</reference>
<gene>
    <name evidence="2" type="ORF">CLI86_10570</name>
    <name evidence="3" type="ORF">TFUB20_02148</name>
</gene>
<dbReference type="InterPro" id="IPR036249">
    <property type="entry name" value="Thioredoxin-like_sf"/>
</dbReference>
<dbReference type="OrthoDB" id="5348456at2"/>
<evidence type="ECO:0000313" key="4">
    <source>
        <dbReference type="Proteomes" id="UP000182057"/>
    </source>
</evidence>
<dbReference type="Gene3D" id="3.40.30.10">
    <property type="entry name" value="Glutaredoxin"/>
    <property type="match status" value="1"/>
</dbReference>
<dbReference type="PROSITE" id="PS00195">
    <property type="entry name" value="GLUTAREDOXIN_1"/>
    <property type="match status" value="1"/>
</dbReference>
<protein>
    <submittedName>
        <fullName evidence="3">Glutaredoxin</fullName>
    </submittedName>
    <submittedName>
        <fullName evidence="2">Thioredoxin</fullName>
    </submittedName>
</protein>
<evidence type="ECO:0000313" key="3">
    <source>
        <dbReference type="EMBL" id="SCQ23689.1"/>
    </source>
</evidence>
<dbReference type="InterPro" id="IPR012336">
    <property type="entry name" value="Thioredoxin-like_fold"/>
</dbReference>
<dbReference type="SUPFAM" id="SSF52833">
    <property type="entry name" value="Thioredoxin-like"/>
    <property type="match status" value="1"/>
</dbReference>
<evidence type="ECO:0000313" key="5">
    <source>
        <dbReference type="Proteomes" id="UP000219259"/>
    </source>
</evidence>
<dbReference type="InterPro" id="IPR011767">
    <property type="entry name" value="GLR_AS"/>
</dbReference>